<proteinExistence type="predicted"/>
<evidence type="ECO:0000256" key="4">
    <source>
        <dbReference type="ARBA" id="ARBA00023136"/>
    </source>
</evidence>
<dbReference type="EMBL" id="QMQA01000120">
    <property type="protein sequence ID" value="RLE13052.1"/>
    <property type="molecule type" value="Genomic_DNA"/>
</dbReference>
<comment type="subcellular location">
    <subcellularLocation>
        <location evidence="1">Membrane</location>
        <topology evidence="1">Multi-pass membrane protein</topology>
    </subcellularLocation>
</comment>
<evidence type="ECO:0000313" key="7">
    <source>
        <dbReference type="EMBL" id="RLE13052.1"/>
    </source>
</evidence>
<dbReference type="Pfam" id="PF01956">
    <property type="entry name" value="EMC3_TMCO1"/>
    <property type="match status" value="1"/>
</dbReference>
<evidence type="ECO:0000256" key="6">
    <source>
        <dbReference type="SAM" id="Phobius"/>
    </source>
</evidence>
<dbReference type="AlphaFoldDB" id="A0A662DFW6"/>
<dbReference type="PANTHER" id="PTHR42198">
    <property type="entry name" value="INTEGRAL MEMBRANE PROTEIN"/>
    <property type="match status" value="1"/>
</dbReference>
<dbReference type="GO" id="GO:0016020">
    <property type="term" value="C:membrane"/>
    <property type="evidence" value="ECO:0007669"/>
    <property type="project" value="UniProtKB-SubCell"/>
</dbReference>
<evidence type="ECO:0000256" key="5">
    <source>
        <dbReference type="SAM" id="Coils"/>
    </source>
</evidence>
<keyword evidence="3 6" id="KW-1133">Transmembrane helix</keyword>
<keyword evidence="4 6" id="KW-0472">Membrane</keyword>
<protein>
    <recommendedName>
        <fullName evidence="9">DUF106 domain-containing protein</fullName>
    </recommendedName>
</protein>
<keyword evidence="2 6" id="KW-0812">Transmembrane</keyword>
<keyword evidence="5" id="KW-0175">Coiled coil</keyword>
<evidence type="ECO:0000313" key="8">
    <source>
        <dbReference type="Proteomes" id="UP000280417"/>
    </source>
</evidence>
<feature type="transmembrane region" description="Helical" evidence="6">
    <location>
        <begin position="12"/>
        <end position="29"/>
    </location>
</feature>
<dbReference type="InterPro" id="IPR038978">
    <property type="entry name" value="MJ0935"/>
</dbReference>
<evidence type="ECO:0000256" key="1">
    <source>
        <dbReference type="ARBA" id="ARBA00004141"/>
    </source>
</evidence>
<gene>
    <name evidence="7" type="ORF">DRJ04_05025</name>
</gene>
<dbReference type="SMART" id="SM01415">
    <property type="entry name" value="DUF106"/>
    <property type="match status" value="1"/>
</dbReference>
<dbReference type="InterPro" id="IPR002809">
    <property type="entry name" value="EMC3/TMCO1"/>
</dbReference>
<feature type="coiled-coil region" evidence="5">
    <location>
        <begin position="28"/>
        <end position="62"/>
    </location>
</feature>
<accession>A0A662DFW6</accession>
<feature type="transmembrane region" description="Helical" evidence="6">
    <location>
        <begin position="83"/>
        <end position="102"/>
    </location>
</feature>
<evidence type="ECO:0000256" key="3">
    <source>
        <dbReference type="ARBA" id="ARBA00022989"/>
    </source>
</evidence>
<reference evidence="7 8" key="1">
    <citation type="submission" date="2018-06" db="EMBL/GenBank/DDBJ databases">
        <title>Extensive metabolic versatility and redundancy in microbially diverse, dynamic hydrothermal sediments.</title>
        <authorList>
            <person name="Dombrowski N."/>
            <person name="Teske A."/>
            <person name="Baker B.J."/>
        </authorList>
    </citation>
    <scope>NUCLEOTIDE SEQUENCE [LARGE SCALE GENOMIC DNA]</scope>
    <source>
        <strain evidence="7">B3_G15</strain>
    </source>
</reference>
<evidence type="ECO:0000256" key="2">
    <source>
        <dbReference type="ARBA" id="ARBA00022692"/>
    </source>
</evidence>
<dbReference type="Proteomes" id="UP000280417">
    <property type="component" value="Unassembled WGS sequence"/>
</dbReference>
<evidence type="ECO:0008006" key="9">
    <source>
        <dbReference type="Google" id="ProtNLM"/>
    </source>
</evidence>
<sequence length="152" mass="18156">MVFGLQAYQEVLLWSVILSAITVFLYKYLTNQNELRNLRQEMKKYQERIKRAQKRGDVEEMNRLTSEIMKLNGRQMHLTLKPMLLSVIIFFSAISFIASAYADMSVDLPVPMPYVSWEFPFLHIVGEYNWMWWYILVFIPVNMALRKLMNVY</sequence>
<feature type="transmembrane region" description="Helical" evidence="6">
    <location>
        <begin position="130"/>
        <end position="149"/>
    </location>
</feature>
<name>A0A662DFW6_UNCAE</name>
<dbReference type="PANTHER" id="PTHR42198:SF1">
    <property type="entry name" value="INTEGRAL MEMBRANE PROTEIN"/>
    <property type="match status" value="1"/>
</dbReference>
<organism evidence="7 8">
    <name type="scientific">Aerophobetes bacterium</name>
    <dbReference type="NCBI Taxonomy" id="2030807"/>
    <lineage>
        <taxon>Bacteria</taxon>
        <taxon>Candidatus Aerophobota</taxon>
    </lineage>
</organism>
<comment type="caution">
    <text evidence="7">The sequence shown here is derived from an EMBL/GenBank/DDBJ whole genome shotgun (WGS) entry which is preliminary data.</text>
</comment>